<comment type="cofactor">
    <cofactor evidence="7">
        <name>Zn(2+)</name>
        <dbReference type="ChEBI" id="CHEBI:29105"/>
    </cofactor>
    <text evidence="7">Binds 1 zinc ion per subunit.</text>
</comment>
<evidence type="ECO:0000256" key="5">
    <source>
        <dbReference type="ARBA" id="ARBA00023125"/>
    </source>
</evidence>
<keyword evidence="6" id="KW-0804">Transcription</keyword>
<dbReference type="InterPro" id="IPR002481">
    <property type="entry name" value="FUR"/>
</dbReference>
<evidence type="ECO:0000256" key="3">
    <source>
        <dbReference type="ARBA" id="ARBA00022833"/>
    </source>
</evidence>
<dbReference type="PANTHER" id="PTHR33202">
    <property type="entry name" value="ZINC UPTAKE REGULATION PROTEIN"/>
    <property type="match status" value="1"/>
</dbReference>
<dbReference type="GO" id="GO:0045892">
    <property type="term" value="P:negative regulation of DNA-templated transcription"/>
    <property type="evidence" value="ECO:0007669"/>
    <property type="project" value="TreeGrafter"/>
</dbReference>
<dbReference type="EMBL" id="JACRSO010000001">
    <property type="protein sequence ID" value="MBC8528195.1"/>
    <property type="molecule type" value="Genomic_DNA"/>
</dbReference>
<dbReference type="InterPro" id="IPR036390">
    <property type="entry name" value="WH_DNA-bd_sf"/>
</dbReference>
<feature type="binding site" evidence="7">
    <location>
        <position position="92"/>
    </location>
    <ligand>
        <name>Zn(2+)</name>
        <dbReference type="ChEBI" id="CHEBI:29105"/>
    </ligand>
</feature>
<dbReference type="InterPro" id="IPR036388">
    <property type="entry name" value="WH-like_DNA-bd_sf"/>
</dbReference>
<protein>
    <submittedName>
        <fullName evidence="9">Transcriptional repressor</fullName>
    </submittedName>
</protein>
<evidence type="ECO:0000313" key="10">
    <source>
        <dbReference type="Proteomes" id="UP000654279"/>
    </source>
</evidence>
<evidence type="ECO:0000256" key="4">
    <source>
        <dbReference type="ARBA" id="ARBA00023015"/>
    </source>
</evidence>
<dbReference type="Gene3D" id="3.30.1490.190">
    <property type="match status" value="1"/>
</dbReference>
<keyword evidence="2" id="KW-0678">Repressor</keyword>
<gene>
    <name evidence="9" type="ORF">H8699_01915</name>
</gene>
<dbReference type="SUPFAM" id="SSF46785">
    <property type="entry name" value="Winged helix' DNA-binding domain"/>
    <property type="match status" value="1"/>
</dbReference>
<feature type="binding site" evidence="7">
    <location>
        <position position="132"/>
    </location>
    <ligand>
        <name>Zn(2+)</name>
        <dbReference type="ChEBI" id="CHEBI:29105"/>
    </ligand>
</feature>
<evidence type="ECO:0000256" key="6">
    <source>
        <dbReference type="ARBA" id="ARBA00023163"/>
    </source>
</evidence>
<dbReference type="Proteomes" id="UP000654279">
    <property type="component" value="Unassembled WGS sequence"/>
</dbReference>
<comment type="similarity">
    <text evidence="1">Belongs to the Fur family.</text>
</comment>
<dbReference type="RefSeq" id="WP_249284234.1">
    <property type="nucleotide sequence ID" value="NZ_JACRSO010000001.1"/>
</dbReference>
<evidence type="ECO:0000256" key="2">
    <source>
        <dbReference type="ARBA" id="ARBA00022491"/>
    </source>
</evidence>
<comment type="cofactor">
    <cofactor evidence="8">
        <name>Mn(2+)</name>
        <dbReference type="ChEBI" id="CHEBI:29035"/>
    </cofactor>
    <cofactor evidence="8">
        <name>Fe(2+)</name>
        <dbReference type="ChEBI" id="CHEBI:29033"/>
    </cofactor>
    <text evidence="8">Binds 1 Mn(2+) or Fe(2+) ion per subunit.</text>
</comment>
<sequence>MKGVLGMANFRRTATGDAIYACLMQASVPLTAADVYESVRAQHPKLALTTVYRTLDRLCTRGLAVREPEADGAARYRKATQAHHHYLVCLKCNKRLTLDECPLHEVTENLAKDTGFDITEHQLLLYGYCPNCREKEH</sequence>
<dbReference type="GO" id="GO:1900376">
    <property type="term" value="P:regulation of secondary metabolite biosynthetic process"/>
    <property type="evidence" value="ECO:0007669"/>
    <property type="project" value="TreeGrafter"/>
</dbReference>
<feature type="binding site" evidence="7">
    <location>
        <position position="129"/>
    </location>
    <ligand>
        <name>Zn(2+)</name>
        <dbReference type="ChEBI" id="CHEBI:29105"/>
    </ligand>
</feature>
<dbReference type="CDD" id="cd07153">
    <property type="entry name" value="Fur_like"/>
    <property type="match status" value="1"/>
</dbReference>
<dbReference type="InterPro" id="IPR043135">
    <property type="entry name" value="Fur_C"/>
</dbReference>
<feature type="binding site" evidence="8">
    <location>
        <position position="121"/>
    </location>
    <ligand>
        <name>Fe cation</name>
        <dbReference type="ChEBI" id="CHEBI:24875"/>
    </ligand>
</feature>
<feature type="binding site" evidence="8">
    <location>
        <position position="83"/>
    </location>
    <ligand>
        <name>Fe cation</name>
        <dbReference type="ChEBI" id="CHEBI:24875"/>
    </ligand>
</feature>
<dbReference type="Gene3D" id="1.10.10.10">
    <property type="entry name" value="Winged helix-like DNA-binding domain superfamily/Winged helix DNA-binding domain"/>
    <property type="match status" value="1"/>
</dbReference>
<name>A0A926D0Q6_9FIRM</name>
<accession>A0A926D0Q6</accession>
<dbReference type="GO" id="GO:0000976">
    <property type="term" value="F:transcription cis-regulatory region binding"/>
    <property type="evidence" value="ECO:0007669"/>
    <property type="project" value="TreeGrafter"/>
</dbReference>
<keyword evidence="3 7" id="KW-0862">Zinc</keyword>
<feature type="binding site" evidence="7">
    <location>
        <position position="89"/>
    </location>
    <ligand>
        <name>Zn(2+)</name>
        <dbReference type="ChEBI" id="CHEBI:29105"/>
    </ligand>
</feature>
<evidence type="ECO:0000256" key="1">
    <source>
        <dbReference type="ARBA" id="ARBA00007957"/>
    </source>
</evidence>
<keyword evidence="4" id="KW-0805">Transcription regulation</keyword>
<dbReference type="GO" id="GO:0003700">
    <property type="term" value="F:DNA-binding transcription factor activity"/>
    <property type="evidence" value="ECO:0007669"/>
    <property type="project" value="InterPro"/>
</dbReference>
<organism evidence="9 10">
    <name type="scientific">Luoshenia tenuis</name>
    <dbReference type="NCBI Taxonomy" id="2763654"/>
    <lineage>
        <taxon>Bacteria</taxon>
        <taxon>Bacillati</taxon>
        <taxon>Bacillota</taxon>
        <taxon>Clostridia</taxon>
        <taxon>Christensenellales</taxon>
        <taxon>Christensenellaceae</taxon>
        <taxon>Luoshenia</taxon>
    </lineage>
</organism>
<dbReference type="AlphaFoldDB" id="A0A926D0Q6"/>
<dbReference type="GO" id="GO:0008270">
    <property type="term" value="F:zinc ion binding"/>
    <property type="evidence" value="ECO:0007669"/>
    <property type="project" value="TreeGrafter"/>
</dbReference>
<dbReference type="PANTHER" id="PTHR33202:SF7">
    <property type="entry name" value="FERRIC UPTAKE REGULATION PROTEIN"/>
    <property type="match status" value="1"/>
</dbReference>
<reference evidence="9" key="1">
    <citation type="submission" date="2020-08" db="EMBL/GenBank/DDBJ databases">
        <title>Genome public.</title>
        <authorList>
            <person name="Liu C."/>
            <person name="Sun Q."/>
        </authorList>
    </citation>
    <scope>NUCLEOTIDE SEQUENCE</scope>
    <source>
        <strain evidence="9">NSJ-44</strain>
    </source>
</reference>
<evidence type="ECO:0000256" key="8">
    <source>
        <dbReference type="PIRSR" id="PIRSR602481-2"/>
    </source>
</evidence>
<keyword evidence="7" id="KW-0479">Metal-binding</keyword>
<keyword evidence="5" id="KW-0238">DNA-binding</keyword>
<evidence type="ECO:0000313" key="9">
    <source>
        <dbReference type="EMBL" id="MBC8528195.1"/>
    </source>
</evidence>
<proteinExistence type="inferred from homology"/>
<dbReference type="Pfam" id="PF01475">
    <property type="entry name" value="FUR"/>
    <property type="match status" value="1"/>
</dbReference>
<keyword evidence="10" id="KW-1185">Reference proteome</keyword>
<comment type="caution">
    <text evidence="9">The sequence shown here is derived from an EMBL/GenBank/DDBJ whole genome shotgun (WGS) entry which is preliminary data.</text>
</comment>
<keyword evidence="8" id="KW-0408">Iron</keyword>
<evidence type="ECO:0000256" key="7">
    <source>
        <dbReference type="PIRSR" id="PIRSR602481-1"/>
    </source>
</evidence>